<reference evidence="1" key="1">
    <citation type="journal article" date="2016" name="PLoS ONE">
        <title>Genome Sequences of Populus tremula Chloroplast and Mitochondrion: Implications for Holistic Poplar Breeding.</title>
        <authorList>
            <person name="Kersten B."/>
            <person name="Faivre Rampant P."/>
            <person name="Mader M."/>
            <person name="Le Paslier M.C."/>
            <person name="Bounon R."/>
            <person name="Berard A."/>
            <person name="Vettori C."/>
            <person name="Schroeder H."/>
            <person name="Leple J.C."/>
            <person name="Fladung M."/>
        </authorList>
    </citation>
    <scope>NUCLEOTIDE SEQUENCE</scope>
</reference>
<sequence>MDHTRLAKRESKSPTGRSISELNYSITEGGEKTSLLQFKTISLLRSQGRVPKLVFSTHIIKDSYSATSTISNKLSTYFFSLLLSSQGLVPLELLFKLHHIGVKSKKRIFLGRILRCSRKPRKGSPKKEGHPKLLLSVRPSKKLIEVGRCASRKRA</sequence>
<proteinExistence type="predicted"/>
<accession>A0A0S2PJC7</accession>
<organism evidence="1">
    <name type="scientific">Populus tremula</name>
    <name type="common">European aspen</name>
    <dbReference type="NCBI Taxonomy" id="113636"/>
    <lineage>
        <taxon>Eukaryota</taxon>
        <taxon>Viridiplantae</taxon>
        <taxon>Streptophyta</taxon>
        <taxon>Embryophyta</taxon>
        <taxon>Tracheophyta</taxon>
        <taxon>Spermatophyta</taxon>
        <taxon>Magnoliopsida</taxon>
        <taxon>eudicotyledons</taxon>
        <taxon>Gunneridae</taxon>
        <taxon>Pentapetalae</taxon>
        <taxon>rosids</taxon>
        <taxon>fabids</taxon>
        <taxon>Malpighiales</taxon>
        <taxon>Salicaceae</taxon>
        <taxon>Saliceae</taxon>
        <taxon>Populus</taxon>
    </lineage>
</organism>
<evidence type="ECO:0000313" key="1">
    <source>
        <dbReference type="EMBL" id="ALP00630.1"/>
    </source>
</evidence>
<keyword evidence="1" id="KW-0496">Mitochondrion</keyword>
<protein>
    <submittedName>
        <fullName evidence="1">Uncharacterized protein</fullName>
    </submittedName>
</protein>
<name>A0A0S2PJC7_POPTN</name>
<dbReference type="EMBL" id="KT337313">
    <property type="protein sequence ID" value="ALP00630.1"/>
    <property type="molecule type" value="Genomic_DNA"/>
</dbReference>
<geneLocation type="mitochondrion" evidence="1"/>
<dbReference type="AlphaFoldDB" id="A0A0S2PJC7"/>